<feature type="domain" description="PH" evidence="3">
    <location>
        <begin position="23"/>
        <end position="125"/>
    </location>
</feature>
<comment type="caution">
    <text evidence="4">The sequence shown here is derived from an EMBL/GenBank/DDBJ whole genome shotgun (WGS) entry which is preliminary data.</text>
</comment>
<evidence type="ECO:0000256" key="2">
    <source>
        <dbReference type="SAM" id="MobiDB-lite"/>
    </source>
</evidence>
<organism evidence="4 5">
    <name type="scientific">Anaeramoeba flamelloides</name>
    <dbReference type="NCBI Taxonomy" id="1746091"/>
    <lineage>
        <taxon>Eukaryota</taxon>
        <taxon>Metamonada</taxon>
        <taxon>Anaeramoebidae</taxon>
        <taxon>Anaeramoeba</taxon>
    </lineage>
</organism>
<dbReference type="SUPFAM" id="SSF50729">
    <property type="entry name" value="PH domain-like"/>
    <property type="match status" value="1"/>
</dbReference>
<dbReference type="EMBL" id="JAOAOG010000150">
    <property type="protein sequence ID" value="KAJ6245107.1"/>
    <property type="molecule type" value="Genomic_DNA"/>
</dbReference>
<reference evidence="4" key="1">
    <citation type="submission" date="2022-08" db="EMBL/GenBank/DDBJ databases">
        <title>Novel sulfate-reducing endosymbionts in the free-living metamonad Anaeramoeba.</title>
        <authorList>
            <person name="Jerlstrom-Hultqvist J."/>
            <person name="Cepicka I."/>
            <person name="Gallot-Lavallee L."/>
            <person name="Salas-Leiva D."/>
            <person name="Curtis B.A."/>
            <person name="Zahonova K."/>
            <person name="Pipaliya S."/>
            <person name="Dacks J."/>
            <person name="Roger A.J."/>
        </authorList>
    </citation>
    <scope>NUCLEOTIDE SEQUENCE</scope>
    <source>
        <strain evidence="4">Schooner1</strain>
    </source>
</reference>
<evidence type="ECO:0000259" key="3">
    <source>
        <dbReference type="PROSITE" id="PS50003"/>
    </source>
</evidence>
<feature type="region of interest" description="Disordered" evidence="2">
    <location>
        <begin position="1"/>
        <end position="24"/>
    </location>
</feature>
<keyword evidence="1" id="KW-0175">Coiled coil</keyword>
<evidence type="ECO:0000256" key="1">
    <source>
        <dbReference type="SAM" id="Coils"/>
    </source>
</evidence>
<dbReference type="SMART" id="SM00233">
    <property type="entry name" value="PH"/>
    <property type="match status" value="1"/>
</dbReference>
<dbReference type="InterPro" id="IPR001849">
    <property type="entry name" value="PH_domain"/>
</dbReference>
<dbReference type="Pfam" id="PF00169">
    <property type="entry name" value="PH"/>
    <property type="match status" value="1"/>
</dbReference>
<dbReference type="InterPro" id="IPR051707">
    <property type="entry name" value="PI-Interact_SigTrans_Reg"/>
</dbReference>
<protein>
    <recommendedName>
        <fullName evidence="3">PH domain-containing protein</fullName>
    </recommendedName>
</protein>
<evidence type="ECO:0000313" key="5">
    <source>
        <dbReference type="Proteomes" id="UP001150062"/>
    </source>
</evidence>
<dbReference type="Proteomes" id="UP001150062">
    <property type="component" value="Unassembled WGS sequence"/>
</dbReference>
<dbReference type="InterPro" id="IPR011993">
    <property type="entry name" value="PH-like_dom_sf"/>
</dbReference>
<dbReference type="PANTHER" id="PTHR14336">
    <property type="entry name" value="TANDEM PH DOMAIN CONTAINING PROTEIN"/>
    <property type="match status" value="1"/>
</dbReference>
<feature type="coiled-coil region" evidence="1">
    <location>
        <begin position="168"/>
        <end position="202"/>
    </location>
</feature>
<sequence length="266" mass="30928">MTTEKSKEENNKEEKKEEEEEEEIYASGFLEKRGGRNKGLRRRWFELYPSGKLTYSKKFGLKCINHLNVKQSLGLKPIDEKRKGIKNSHVGRAFEIVMSDRVFYFLAENKDQKNYWVKSLREIINGKIPNQKSSQSGSISSENLLSSTVIGGLNLVTDPSSAVSSDEYLEKCREIVNLEKKIDVLNKQIEGFQNERELSQKSIQLQKQQSQFLEKHKQENDDQMLNKSDSQYVLKLIDGLTSLMNRELEKKLPKELQYLEEQVEQN</sequence>
<gene>
    <name evidence="4" type="ORF">M0813_20555</name>
</gene>
<evidence type="ECO:0000313" key="4">
    <source>
        <dbReference type="EMBL" id="KAJ6245107.1"/>
    </source>
</evidence>
<keyword evidence="5" id="KW-1185">Reference proteome</keyword>
<accession>A0ABQ8YKJ3</accession>
<proteinExistence type="predicted"/>
<feature type="compositionally biased region" description="Basic and acidic residues" evidence="2">
    <location>
        <begin position="1"/>
        <end position="15"/>
    </location>
</feature>
<name>A0ABQ8YKJ3_9EUKA</name>
<dbReference type="Gene3D" id="2.30.29.30">
    <property type="entry name" value="Pleckstrin-homology domain (PH domain)/Phosphotyrosine-binding domain (PTB)"/>
    <property type="match status" value="1"/>
</dbReference>
<dbReference type="PROSITE" id="PS50003">
    <property type="entry name" value="PH_DOMAIN"/>
    <property type="match status" value="1"/>
</dbReference>